<accession>A0AAD2FLV6</accession>
<sequence>MKAKILTEHPDWKVSERRVKKYIKRHSNGLKLSDMDDESTAVEGTKSKSFIKRIFQKKRRPSQKPPISVIEEGVLQSVSETDLEAGLDPGMEAAGVEAVVDPDLEVKTSDVDTAVEKGKNLDEKIYEEGESEEKKDCECNACIIS</sequence>
<gene>
    <name evidence="1" type="ORF">CYCCA115_LOCUS8302</name>
</gene>
<keyword evidence="2" id="KW-1185">Reference proteome</keyword>
<evidence type="ECO:0000313" key="2">
    <source>
        <dbReference type="Proteomes" id="UP001295423"/>
    </source>
</evidence>
<comment type="caution">
    <text evidence="1">The sequence shown here is derived from an EMBL/GenBank/DDBJ whole genome shotgun (WGS) entry which is preliminary data.</text>
</comment>
<dbReference type="Proteomes" id="UP001295423">
    <property type="component" value="Unassembled WGS sequence"/>
</dbReference>
<protein>
    <submittedName>
        <fullName evidence="1">Uncharacterized protein</fullName>
    </submittedName>
</protein>
<dbReference type="AlphaFoldDB" id="A0AAD2FLV6"/>
<reference evidence="1" key="1">
    <citation type="submission" date="2023-08" db="EMBL/GenBank/DDBJ databases">
        <authorList>
            <person name="Audoor S."/>
            <person name="Bilcke G."/>
        </authorList>
    </citation>
    <scope>NUCLEOTIDE SEQUENCE</scope>
</reference>
<proteinExistence type="predicted"/>
<evidence type="ECO:0000313" key="1">
    <source>
        <dbReference type="EMBL" id="CAJ1943152.1"/>
    </source>
</evidence>
<name>A0AAD2FLV6_9STRA</name>
<dbReference type="EMBL" id="CAKOGP040001112">
    <property type="protein sequence ID" value="CAJ1943152.1"/>
    <property type="molecule type" value="Genomic_DNA"/>
</dbReference>
<organism evidence="1 2">
    <name type="scientific">Cylindrotheca closterium</name>
    <dbReference type="NCBI Taxonomy" id="2856"/>
    <lineage>
        <taxon>Eukaryota</taxon>
        <taxon>Sar</taxon>
        <taxon>Stramenopiles</taxon>
        <taxon>Ochrophyta</taxon>
        <taxon>Bacillariophyta</taxon>
        <taxon>Bacillariophyceae</taxon>
        <taxon>Bacillariophycidae</taxon>
        <taxon>Bacillariales</taxon>
        <taxon>Bacillariaceae</taxon>
        <taxon>Cylindrotheca</taxon>
    </lineage>
</organism>